<dbReference type="GO" id="GO:0016887">
    <property type="term" value="F:ATP hydrolysis activity"/>
    <property type="evidence" value="ECO:0007669"/>
    <property type="project" value="RHEA"/>
</dbReference>
<dbReference type="InterPro" id="IPR041236">
    <property type="entry name" value="PriA_C"/>
</dbReference>
<proteinExistence type="inferred from homology"/>
<dbReference type="InterPro" id="IPR040498">
    <property type="entry name" value="PriA_CRR"/>
</dbReference>
<dbReference type="InterPro" id="IPR041222">
    <property type="entry name" value="PriA_3primeBD"/>
</dbReference>
<dbReference type="RefSeq" id="WP_090723721.1">
    <property type="nucleotide sequence ID" value="NZ_FOOU01000001.1"/>
</dbReference>
<dbReference type="FunFam" id="3.40.1440.60:FF:000001">
    <property type="entry name" value="Primosomal protein N"/>
    <property type="match status" value="1"/>
</dbReference>
<dbReference type="OrthoDB" id="9759544at2"/>
<evidence type="ECO:0000256" key="11">
    <source>
        <dbReference type="ARBA" id="ARBA00048988"/>
    </source>
</evidence>
<feature type="binding site" evidence="12">
    <location>
        <position position="475"/>
    </location>
    <ligand>
        <name>Zn(2+)</name>
        <dbReference type="ChEBI" id="CHEBI:29105"/>
        <label>1</label>
    </ligand>
</feature>
<dbReference type="Pfam" id="PF00271">
    <property type="entry name" value="Helicase_C"/>
    <property type="match status" value="1"/>
</dbReference>
<evidence type="ECO:0000256" key="3">
    <source>
        <dbReference type="ARBA" id="ARBA00022723"/>
    </source>
</evidence>
<keyword evidence="5 12" id="KW-0378">Hydrolase</keyword>
<evidence type="ECO:0000256" key="2">
    <source>
        <dbReference type="ARBA" id="ARBA00022705"/>
    </source>
</evidence>
<dbReference type="EMBL" id="FOOU01000001">
    <property type="protein sequence ID" value="SFF86404.1"/>
    <property type="molecule type" value="Genomic_DNA"/>
</dbReference>
<feature type="binding site" evidence="12">
    <location>
        <position position="465"/>
    </location>
    <ligand>
        <name>Zn(2+)</name>
        <dbReference type="ChEBI" id="CHEBI:29105"/>
        <label>2</label>
    </ligand>
</feature>
<keyword evidence="6 12" id="KW-0347">Helicase</keyword>
<dbReference type="NCBIfam" id="NF004065">
    <property type="entry name" value="PRK05580.1-1"/>
    <property type="match status" value="1"/>
</dbReference>
<keyword evidence="10 12" id="KW-0413">Isomerase</keyword>
<evidence type="ECO:0000256" key="7">
    <source>
        <dbReference type="ARBA" id="ARBA00022833"/>
    </source>
</evidence>
<dbReference type="Gene3D" id="3.40.50.300">
    <property type="entry name" value="P-loop containing nucleotide triphosphate hydrolases"/>
    <property type="match status" value="2"/>
</dbReference>
<dbReference type="InterPro" id="IPR005259">
    <property type="entry name" value="PriA"/>
</dbReference>
<feature type="domain" description="Helicase ATP-binding" evidence="13">
    <location>
        <begin position="210"/>
        <end position="376"/>
    </location>
</feature>
<feature type="domain" description="Helicase C-terminal" evidence="14">
    <location>
        <begin position="470"/>
        <end position="624"/>
    </location>
</feature>
<dbReference type="PANTHER" id="PTHR30580">
    <property type="entry name" value="PRIMOSOMAL PROTEIN N"/>
    <property type="match status" value="1"/>
</dbReference>
<protein>
    <recommendedName>
        <fullName evidence="12">Replication restart protein PriA</fullName>
    </recommendedName>
    <alternativeName>
        <fullName evidence="12">ATP-dependent DNA helicase PriA</fullName>
        <ecNumber evidence="12">5.6.2.4</ecNumber>
    </alternativeName>
    <alternativeName>
        <fullName evidence="12">DNA 3'-5' helicase PriA</fullName>
    </alternativeName>
</protein>
<dbReference type="Pfam" id="PF18319">
    <property type="entry name" value="Zn_ribbon_PriA"/>
    <property type="match status" value="1"/>
</dbReference>
<evidence type="ECO:0000256" key="4">
    <source>
        <dbReference type="ARBA" id="ARBA00022741"/>
    </source>
</evidence>
<dbReference type="InterPro" id="IPR011545">
    <property type="entry name" value="DEAD/DEAH_box_helicase_dom"/>
</dbReference>
<keyword evidence="2 12" id="KW-0235">DNA replication</keyword>
<evidence type="ECO:0000256" key="12">
    <source>
        <dbReference type="HAMAP-Rule" id="MF_00983"/>
    </source>
</evidence>
<dbReference type="Pfam" id="PF18074">
    <property type="entry name" value="PriA_C"/>
    <property type="match status" value="1"/>
</dbReference>
<dbReference type="HAMAP" id="MF_00983">
    <property type="entry name" value="PriA"/>
    <property type="match status" value="1"/>
</dbReference>
<gene>
    <name evidence="12" type="primary">priA</name>
    <name evidence="15" type="ORF">SAMN05216175_101421</name>
</gene>
<feature type="binding site" evidence="12">
    <location>
        <position position="462"/>
    </location>
    <ligand>
        <name>Zn(2+)</name>
        <dbReference type="ChEBI" id="CHEBI:29105"/>
        <label>2</label>
    </ligand>
</feature>
<keyword evidence="8 12" id="KW-0067">ATP-binding</keyword>
<dbReference type="InterPro" id="IPR001650">
    <property type="entry name" value="Helicase_C-like"/>
</dbReference>
<dbReference type="GO" id="GO:0043138">
    <property type="term" value="F:3'-5' DNA helicase activity"/>
    <property type="evidence" value="ECO:0007669"/>
    <property type="project" value="UniProtKB-EC"/>
</dbReference>
<feature type="binding site" evidence="12">
    <location>
        <position position="444"/>
    </location>
    <ligand>
        <name>Zn(2+)</name>
        <dbReference type="ChEBI" id="CHEBI:29105"/>
        <label>2</label>
    </ligand>
</feature>
<feature type="binding site" evidence="12">
    <location>
        <position position="438"/>
    </location>
    <ligand>
        <name>Zn(2+)</name>
        <dbReference type="ChEBI" id="CHEBI:29105"/>
        <label>1</label>
    </ligand>
</feature>
<sequence>MIFLRVAIPSPLRRYFDYLPPDHAEIGTYQPGTRVKVPFGRRELVGLLLEVVTETDVPLNKLKPVIEILDSSPLQPQYIRDLALWAADYYQHPIGDALLQSLPVFLRKGGEGVASHTYLWKVMPDTSAANLSDKAHQQQALYQLIAEHPQGISKEAIRAEGGQAYLLTTLENKNLIIKFKQTHSLPEAEHLIKEAPLPLHPEQQSALQQITQQQGFNTFLLDGITGSGKTEVYLQAIHEVLKKGLQALILVPEIGLTPQTLQRFKSRFRVPVVALHSSLTDKQRFDAWMQAAQGEAPIVIGTRSAIFTPLKSPGIIIIDEEHDSSFKQQEGFRYSARDLAVVRAHAEQVPIVLGSATPSLESLHNCAQQRYQHLTIRSRAGNASAPEFQLMDIKRLPLNNGLSSELITQIQQHLQQGTQVLVFINRRGFAPSLICHDCGALAECKRCDARMTLHQQPAHLHCHHCDSQRPIPVRCDQCGSHALKPVGAGTERTEQTLNKLFPDTPILRVDRDSTARKGSMAKIMDQVHNGSPCILVGTQMLAKGHHFPKVTLVAILDADSGLFSTDFRGMERTAQMIIQVAGRAGRADHPGKVILQTHHAEHPLLNLLATKGYEVFAQEELKLRQQYQLPPYQHIAIIRAEAPHSGRAEGFLHSIKEQQSAFFSQIHWSGPFPSPMEKRAGVFRSQLILSSQSRPLLQHSLSHLCLGIEDHPLASRIRWSIDVDPYDMH</sequence>
<dbReference type="GO" id="GO:0003677">
    <property type="term" value="F:DNA binding"/>
    <property type="evidence" value="ECO:0007669"/>
    <property type="project" value="UniProtKB-UniRule"/>
</dbReference>
<keyword evidence="9 12" id="KW-0238">DNA-binding</keyword>
<dbReference type="PANTHER" id="PTHR30580:SF0">
    <property type="entry name" value="PRIMOSOMAL PROTEIN N"/>
    <property type="match status" value="1"/>
</dbReference>
<evidence type="ECO:0000256" key="8">
    <source>
        <dbReference type="ARBA" id="ARBA00022840"/>
    </source>
</evidence>
<dbReference type="Pfam" id="PF00270">
    <property type="entry name" value="DEAD"/>
    <property type="match status" value="1"/>
</dbReference>
<evidence type="ECO:0000259" key="14">
    <source>
        <dbReference type="PROSITE" id="PS51194"/>
    </source>
</evidence>
<evidence type="ECO:0000313" key="15">
    <source>
        <dbReference type="EMBL" id="SFF86404.1"/>
    </source>
</evidence>
<dbReference type="InterPro" id="IPR042115">
    <property type="entry name" value="PriA_3primeBD_sf"/>
</dbReference>
<dbReference type="NCBIfam" id="TIGR00595">
    <property type="entry name" value="priA"/>
    <property type="match status" value="1"/>
</dbReference>
<keyword evidence="1 12" id="KW-0639">Primosome</keyword>
<dbReference type="STRING" id="1045558.SAMN05216175_101421"/>
<dbReference type="GO" id="GO:0005524">
    <property type="term" value="F:ATP binding"/>
    <property type="evidence" value="ECO:0007669"/>
    <property type="project" value="UniProtKB-UniRule"/>
</dbReference>
<feature type="binding site" evidence="12">
    <location>
        <position position="447"/>
    </location>
    <ligand>
        <name>Zn(2+)</name>
        <dbReference type="ChEBI" id="CHEBI:29105"/>
        <label>2</label>
    </ligand>
</feature>
<dbReference type="NCBIfam" id="NF004067">
    <property type="entry name" value="PRK05580.1-4"/>
    <property type="match status" value="1"/>
</dbReference>
<dbReference type="CDD" id="cd17929">
    <property type="entry name" value="DEXHc_priA"/>
    <property type="match status" value="1"/>
</dbReference>
<comment type="similarity">
    <text evidence="12">Belongs to the helicase family. PriA subfamily.</text>
</comment>
<reference evidence="16" key="1">
    <citation type="submission" date="2016-10" db="EMBL/GenBank/DDBJ databases">
        <authorList>
            <person name="Varghese N."/>
            <person name="Submissions S."/>
        </authorList>
    </citation>
    <scope>NUCLEOTIDE SEQUENCE [LARGE SCALE GENOMIC DNA]</scope>
    <source>
        <strain evidence="16">CGMCC 1.10971</strain>
    </source>
</reference>
<feature type="binding site" evidence="12">
    <location>
        <position position="478"/>
    </location>
    <ligand>
        <name>Zn(2+)</name>
        <dbReference type="ChEBI" id="CHEBI:29105"/>
        <label>1</label>
    </ligand>
</feature>
<evidence type="ECO:0000256" key="1">
    <source>
        <dbReference type="ARBA" id="ARBA00022515"/>
    </source>
</evidence>
<dbReference type="PROSITE" id="PS51194">
    <property type="entry name" value="HELICASE_CTER"/>
    <property type="match status" value="1"/>
</dbReference>
<dbReference type="SMART" id="SM00490">
    <property type="entry name" value="HELICc"/>
    <property type="match status" value="1"/>
</dbReference>
<dbReference type="SUPFAM" id="SSF52540">
    <property type="entry name" value="P-loop containing nucleoside triphosphate hydrolases"/>
    <property type="match status" value="1"/>
</dbReference>
<keyword evidence="4 12" id="KW-0547">Nucleotide-binding</keyword>
<dbReference type="InterPro" id="IPR014001">
    <property type="entry name" value="Helicase_ATP-bd"/>
</dbReference>
<comment type="cofactor">
    <cofactor evidence="12">
        <name>Zn(2+)</name>
        <dbReference type="ChEBI" id="CHEBI:29105"/>
    </cofactor>
    <text evidence="12">Binds 2 zinc ions per subunit.</text>
</comment>
<comment type="function">
    <text evidence="12">Initiates the restart of stalled replication forks, which reloads the replicative helicase on sites other than the origin of replication. Recognizes and binds to abandoned replication forks and remodels them to uncover a helicase loading site. Promotes assembly of the primosome at these replication forks.</text>
</comment>
<keyword evidence="7 12" id="KW-0862">Zinc</keyword>
<dbReference type="GO" id="GO:1990077">
    <property type="term" value="C:primosome complex"/>
    <property type="evidence" value="ECO:0007669"/>
    <property type="project" value="UniProtKB-UniRule"/>
</dbReference>
<evidence type="ECO:0000256" key="10">
    <source>
        <dbReference type="ARBA" id="ARBA00023235"/>
    </source>
</evidence>
<accession>A0A1I2M4G4</accession>
<evidence type="ECO:0000259" key="13">
    <source>
        <dbReference type="PROSITE" id="PS51192"/>
    </source>
</evidence>
<dbReference type="GO" id="GO:0006269">
    <property type="term" value="P:DNA replication, synthesis of primer"/>
    <property type="evidence" value="ECO:0007669"/>
    <property type="project" value="UniProtKB-KW"/>
</dbReference>
<feature type="binding site" evidence="12">
    <location>
        <position position="435"/>
    </location>
    <ligand>
        <name>Zn(2+)</name>
        <dbReference type="ChEBI" id="CHEBI:29105"/>
        <label>1</label>
    </ligand>
</feature>
<dbReference type="Gene3D" id="3.40.1440.60">
    <property type="entry name" value="PriA, 3(prime) DNA-binding domain"/>
    <property type="match status" value="1"/>
</dbReference>
<dbReference type="GO" id="GO:0006270">
    <property type="term" value="P:DNA replication initiation"/>
    <property type="evidence" value="ECO:0007669"/>
    <property type="project" value="TreeGrafter"/>
</dbReference>
<dbReference type="CDD" id="cd18804">
    <property type="entry name" value="SF2_C_priA"/>
    <property type="match status" value="1"/>
</dbReference>
<dbReference type="FunFam" id="3.40.50.300:FF:000489">
    <property type="entry name" value="Primosome assembly protein PriA"/>
    <property type="match status" value="1"/>
</dbReference>
<dbReference type="Pfam" id="PF17764">
    <property type="entry name" value="PriA_3primeBD"/>
    <property type="match status" value="1"/>
</dbReference>
<dbReference type="GO" id="GO:0006302">
    <property type="term" value="P:double-strand break repair"/>
    <property type="evidence" value="ECO:0007669"/>
    <property type="project" value="InterPro"/>
</dbReference>
<dbReference type="AlphaFoldDB" id="A0A1I2M4G4"/>
<evidence type="ECO:0000256" key="6">
    <source>
        <dbReference type="ARBA" id="ARBA00022806"/>
    </source>
</evidence>
<comment type="catalytic activity">
    <reaction evidence="12">
        <text>Couples ATP hydrolysis with the unwinding of duplex DNA by translocating in the 3'-5' direction.</text>
        <dbReference type="EC" id="5.6.2.4"/>
    </reaction>
</comment>
<evidence type="ECO:0000256" key="9">
    <source>
        <dbReference type="ARBA" id="ARBA00023125"/>
    </source>
</evidence>
<dbReference type="GO" id="GO:0008270">
    <property type="term" value="F:zinc ion binding"/>
    <property type="evidence" value="ECO:0007669"/>
    <property type="project" value="UniProtKB-UniRule"/>
</dbReference>
<comment type="subunit">
    <text evidence="12">Component of the replication restart primosome.</text>
</comment>
<name>A0A1I2M4G4_9GAMM</name>
<dbReference type="PROSITE" id="PS51192">
    <property type="entry name" value="HELICASE_ATP_BIND_1"/>
    <property type="match status" value="1"/>
</dbReference>
<dbReference type="InterPro" id="IPR027417">
    <property type="entry name" value="P-loop_NTPase"/>
</dbReference>
<evidence type="ECO:0000256" key="5">
    <source>
        <dbReference type="ARBA" id="ARBA00022801"/>
    </source>
</evidence>
<dbReference type="SMART" id="SM00487">
    <property type="entry name" value="DEXDc"/>
    <property type="match status" value="1"/>
</dbReference>
<dbReference type="Proteomes" id="UP000198623">
    <property type="component" value="Unassembled WGS sequence"/>
</dbReference>
<dbReference type="EC" id="5.6.2.4" evidence="12"/>
<evidence type="ECO:0000313" key="16">
    <source>
        <dbReference type="Proteomes" id="UP000198623"/>
    </source>
</evidence>
<keyword evidence="3 12" id="KW-0479">Metal-binding</keyword>
<dbReference type="GO" id="GO:0006310">
    <property type="term" value="P:DNA recombination"/>
    <property type="evidence" value="ECO:0007669"/>
    <property type="project" value="InterPro"/>
</dbReference>
<keyword evidence="16" id="KW-1185">Reference proteome</keyword>
<organism evidence="15 16">
    <name type="scientific">Neptunomonas qingdaonensis</name>
    <dbReference type="NCBI Taxonomy" id="1045558"/>
    <lineage>
        <taxon>Bacteria</taxon>
        <taxon>Pseudomonadati</taxon>
        <taxon>Pseudomonadota</taxon>
        <taxon>Gammaproteobacteria</taxon>
        <taxon>Oceanospirillales</taxon>
        <taxon>Oceanospirillaceae</taxon>
        <taxon>Neptunomonas</taxon>
    </lineage>
</organism>
<comment type="catalytic activity">
    <reaction evidence="11 12">
        <text>ATP + H2O = ADP + phosphate + H(+)</text>
        <dbReference type="Rhea" id="RHEA:13065"/>
        <dbReference type="ChEBI" id="CHEBI:15377"/>
        <dbReference type="ChEBI" id="CHEBI:15378"/>
        <dbReference type="ChEBI" id="CHEBI:30616"/>
        <dbReference type="ChEBI" id="CHEBI:43474"/>
        <dbReference type="ChEBI" id="CHEBI:456216"/>
        <dbReference type="EC" id="5.6.2.4"/>
    </reaction>
</comment>